<dbReference type="RefSeq" id="WP_113676500.1">
    <property type="nucleotide sequence ID" value="NZ_CP030261.1"/>
</dbReference>
<dbReference type="OrthoDB" id="9801697at2"/>
<dbReference type="InterPro" id="IPR001451">
    <property type="entry name" value="Hexapep"/>
</dbReference>
<sequence>MRNSYTVLGKIKLAFWLIRTKFIWWNARIIRFPFDLRGKRYMQISKGFTTGVGCRLEAYPNEDIKVLFIGENVQINDYVHISANQNVSIGNNVLIASKVFISDLNHGSYGNNEIHDSPETPPNSRKLYSNSVIIEDNVWLGEFVSVLSGVTIGRGTIVGAGSVVSKSLPNHVIAVGAPAKVIKKYNFDSKKWEKHYNER</sequence>
<dbReference type="PROSITE" id="PS00101">
    <property type="entry name" value="HEXAPEP_TRANSFERASES"/>
    <property type="match status" value="1"/>
</dbReference>
<protein>
    <submittedName>
        <fullName evidence="4">Acetyltransferase</fullName>
    </submittedName>
</protein>
<accession>A0A344LN83</accession>
<organism evidence="4 5">
    <name type="scientific">Flavobacterium fluviale</name>
    <dbReference type="NCBI Taxonomy" id="2249356"/>
    <lineage>
        <taxon>Bacteria</taxon>
        <taxon>Pseudomonadati</taxon>
        <taxon>Bacteroidota</taxon>
        <taxon>Flavobacteriia</taxon>
        <taxon>Flavobacteriales</taxon>
        <taxon>Flavobacteriaceae</taxon>
        <taxon>Flavobacterium</taxon>
    </lineage>
</organism>
<keyword evidence="3" id="KW-0012">Acyltransferase</keyword>
<dbReference type="InterPro" id="IPR018357">
    <property type="entry name" value="Hexapep_transf_CS"/>
</dbReference>
<keyword evidence="5" id="KW-1185">Reference proteome</keyword>
<dbReference type="KEGG" id="ffl:HYN86_01650"/>
<dbReference type="GO" id="GO:0016746">
    <property type="term" value="F:acyltransferase activity"/>
    <property type="evidence" value="ECO:0007669"/>
    <property type="project" value="UniProtKB-KW"/>
</dbReference>
<dbReference type="PANTHER" id="PTHR23416:SF78">
    <property type="entry name" value="LIPOPOLYSACCHARIDE BIOSYNTHESIS O-ACETYL TRANSFERASE WBBJ-RELATED"/>
    <property type="match status" value="1"/>
</dbReference>
<dbReference type="PANTHER" id="PTHR23416">
    <property type="entry name" value="SIALIC ACID SYNTHASE-RELATED"/>
    <property type="match status" value="1"/>
</dbReference>
<keyword evidence="2" id="KW-0677">Repeat</keyword>
<evidence type="ECO:0000256" key="2">
    <source>
        <dbReference type="ARBA" id="ARBA00022737"/>
    </source>
</evidence>
<dbReference type="AlphaFoldDB" id="A0A344LN83"/>
<evidence type="ECO:0000256" key="1">
    <source>
        <dbReference type="ARBA" id="ARBA00022679"/>
    </source>
</evidence>
<evidence type="ECO:0000313" key="4">
    <source>
        <dbReference type="EMBL" id="AXB55375.1"/>
    </source>
</evidence>
<dbReference type="Proteomes" id="UP000251561">
    <property type="component" value="Chromosome"/>
</dbReference>
<evidence type="ECO:0000313" key="5">
    <source>
        <dbReference type="Proteomes" id="UP000251561"/>
    </source>
</evidence>
<proteinExistence type="predicted"/>
<keyword evidence="1 4" id="KW-0808">Transferase</keyword>
<name>A0A344LN83_9FLAO</name>
<evidence type="ECO:0000256" key="3">
    <source>
        <dbReference type="ARBA" id="ARBA00023315"/>
    </source>
</evidence>
<gene>
    <name evidence="4" type="ORF">HYN86_01650</name>
</gene>
<dbReference type="SUPFAM" id="SSF51161">
    <property type="entry name" value="Trimeric LpxA-like enzymes"/>
    <property type="match status" value="1"/>
</dbReference>
<dbReference type="Gene3D" id="2.160.10.10">
    <property type="entry name" value="Hexapeptide repeat proteins"/>
    <property type="match status" value="1"/>
</dbReference>
<dbReference type="InterPro" id="IPR051159">
    <property type="entry name" value="Hexapeptide_acetyltransf"/>
</dbReference>
<dbReference type="InterPro" id="IPR011004">
    <property type="entry name" value="Trimer_LpxA-like_sf"/>
</dbReference>
<dbReference type="EMBL" id="CP030261">
    <property type="protein sequence ID" value="AXB55375.1"/>
    <property type="molecule type" value="Genomic_DNA"/>
</dbReference>
<dbReference type="Pfam" id="PF00132">
    <property type="entry name" value="Hexapep"/>
    <property type="match status" value="1"/>
</dbReference>
<dbReference type="CDD" id="cd04647">
    <property type="entry name" value="LbH_MAT_like"/>
    <property type="match status" value="1"/>
</dbReference>
<reference evidence="4 5" key="1">
    <citation type="submission" date="2018-06" db="EMBL/GenBank/DDBJ databases">
        <title>Genome sequencing of Flavobacterium.</title>
        <authorList>
            <person name="Baek M.-G."/>
            <person name="Yi H."/>
        </authorList>
    </citation>
    <scope>NUCLEOTIDE SEQUENCE [LARGE SCALE GENOMIC DNA]</scope>
    <source>
        <strain evidence="4 5">HYN0086</strain>
    </source>
</reference>